<feature type="region of interest" description="Disordered" evidence="1">
    <location>
        <begin position="386"/>
        <end position="456"/>
    </location>
</feature>
<feature type="region of interest" description="Disordered" evidence="1">
    <location>
        <begin position="199"/>
        <end position="363"/>
    </location>
</feature>
<dbReference type="AlphaFoldDB" id="A0A7G9R9G4"/>
<feature type="region of interest" description="Disordered" evidence="1">
    <location>
        <begin position="1"/>
        <end position="22"/>
    </location>
</feature>
<dbReference type="Proteomes" id="UP000515947">
    <property type="component" value="Chromosome"/>
</dbReference>
<dbReference type="KEGG" id="nmes:H9L09_17375"/>
<dbReference type="EMBL" id="CP060713">
    <property type="protein sequence ID" value="QNN52239.1"/>
    <property type="molecule type" value="Genomic_DNA"/>
</dbReference>
<name>A0A7G9R9G4_9ACTN</name>
<proteinExistence type="predicted"/>
<keyword evidence="2" id="KW-0812">Transmembrane</keyword>
<sequence>MSAMHQEDRFHDGADTQDGTDEAMLSSPSVVVRRNAGLAALVGGAACAIAIAYLWRAVGSGAPLDWLLCALMAGVGGYYLSTLLDARTPLVVADPLGVRIRLGRQWRGLPWDAVAAVELLPRGNAVRDGRLVFRPHSLPRALEGLEPRGRRAARLNQKLYGGALAVPLGLTTRSGAGSADLLANLAALCDGRSEVVLLQPEPSRRAAARTRSADTEPTEPTEATEATDAAAPVEAIEPGGTRPTDHARDLPVVTALSAPPEPAGQESRPDVSERPAAPVSVWAPVPPTPAEDRSEQTDPDEPAEHGQPTGEEPEESEESAKEPVRRPGRRTFVGNLGTIVSRVAKGRGTSSTAPAPEGAPVSPEAPAALLLPAAVAAPLRMPRPGLRAQVTRDLPATGGPVHGATALHADPSADRRGTLPEGRELRRPGSVDLVFEPARAAPSGRSRGSATPSSRW</sequence>
<gene>
    <name evidence="3" type="ORF">H9L09_17375</name>
</gene>
<keyword evidence="2" id="KW-1133">Transmembrane helix</keyword>
<reference evidence="3 4" key="1">
    <citation type="submission" date="2020-08" db="EMBL/GenBank/DDBJ databases">
        <title>Genome sequence of Nocardioides mesophilus KACC 16243T.</title>
        <authorList>
            <person name="Hyun D.-W."/>
            <person name="Bae J.-W."/>
        </authorList>
    </citation>
    <scope>NUCLEOTIDE SEQUENCE [LARGE SCALE GENOMIC DNA]</scope>
    <source>
        <strain evidence="3 4">KACC 16243</strain>
    </source>
</reference>
<accession>A0A7G9R9G4</accession>
<keyword evidence="4" id="KW-1185">Reference proteome</keyword>
<organism evidence="3 4">
    <name type="scientific">Nocardioides mesophilus</name>
    <dbReference type="NCBI Taxonomy" id="433659"/>
    <lineage>
        <taxon>Bacteria</taxon>
        <taxon>Bacillati</taxon>
        <taxon>Actinomycetota</taxon>
        <taxon>Actinomycetes</taxon>
        <taxon>Propionibacteriales</taxon>
        <taxon>Nocardioidaceae</taxon>
        <taxon>Nocardioides</taxon>
    </lineage>
</organism>
<feature type="compositionally biased region" description="Low complexity" evidence="1">
    <location>
        <begin position="218"/>
        <end position="235"/>
    </location>
</feature>
<evidence type="ECO:0000256" key="2">
    <source>
        <dbReference type="SAM" id="Phobius"/>
    </source>
</evidence>
<dbReference type="RefSeq" id="WP_187578081.1">
    <property type="nucleotide sequence ID" value="NZ_CP060713.1"/>
</dbReference>
<evidence type="ECO:0000313" key="3">
    <source>
        <dbReference type="EMBL" id="QNN52239.1"/>
    </source>
</evidence>
<feature type="compositionally biased region" description="Basic and acidic residues" evidence="1">
    <location>
        <begin position="1"/>
        <end position="14"/>
    </location>
</feature>
<feature type="compositionally biased region" description="Polar residues" evidence="1">
    <location>
        <begin position="446"/>
        <end position="456"/>
    </location>
</feature>
<keyword evidence="2" id="KW-0472">Membrane</keyword>
<feature type="compositionally biased region" description="Basic and acidic residues" evidence="1">
    <location>
        <begin position="411"/>
        <end position="429"/>
    </location>
</feature>
<protein>
    <submittedName>
        <fullName evidence="3">Uncharacterized protein</fullName>
    </submittedName>
</protein>
<evidence type="ECO:0000313" key="4">
    <source>
        <dbReference type="Proteomes" id="UP000515947"/>
    </source>
</evidence>
<evidence type="ECO:0000256" key="1">
    <source>
        <dbReference type="SAM" id="MobiDB-lite"/>
    </source>
</evidence>
<feature type="transmembrane region" description="Helical" evidence="2">
    <location>
        <begin position="36"/>
        <end position="55"/>
    </location>
</feature>